<sequence>MTPAAQPDDSSHPTNNSQPSPLSGPLRSPNSSPRDETISSQPSPPSVSSAFCDASQQQQQDQLRRNLYQDFTQSHWDAVLQRPIDYTRRSTLAAQGTLNQPEALYFPFPLASEVTVNDLTSALPPRESCEYLIIQYFTRISPFFHILHGPTFQKQFAAFFRDTASCDLSWLALLFLICSATLKTIDESDDVINSIAPSSSHGPNIAAISD</sequence>
<name>W9J9U0_FUSOX</name>
<proteinExistence type="predicted"/>
<evidence type="ECO:0000256" key="3">
    <source>
        <dbReference type="SAM" id="MobiDB-lite"/>
    </source>
</evidence>
<evidence type="ECO:0000256" key="2">
    <source>
        <dbReference type="ARBA" id="ARBA00023242"/>
    </source>
</evidence>
<dbReference type="EMBL" id="JH717920">
    <property type="protein sequence ID" value="EWZ28636.1"/>
    <property type="molecule type" value="Genomic_DNA"/>
</dbReference>
<dbReference type="CDD" id="cd12148">
    <property type="entry name" value="fungal_TF_MHR"/>
    <property type="match status" value="1"/>
</dbReference>
<dbReference type="AlphaFoldDB" id="W9J9U0"/>
<dbReference type="PANTHER" id="PTHR31001:SF40">
    <property type="entry name" value="ZN(II)2CYS6 TRANSCRIPTION FACTOR (EUROFUNG)"/>
    <property type="match status" value="1"/>
</dbReference>
<dbReference type="VEuPathDB" id="FungiDB:FOZG_17641"/>
<feature type="region of interest" description="Disordered" evidence="3">
    <location>
        <begin position="1"/>
        <end position="63"/>
    </location>
</feature>
<comment type="subcellular location">
    <subcellularLocation>
        <location evidence="1">Nucleus</location>
    </subcellularLocation>
</comment>
<dbReference type="GO" id="GO:0005634">
    <property type="term" value="C:nucleus"/>
    <property type="evidence" value="ECO:0007669"/>
    <property type="project" value="UniProtKB-SubCell"/>
</dbReference>
<dbReference type="Proteomes" id="UP000030766">
    <property type="component" value="Unassembled WGS sequence"/>
</dbReference>
<evidence type="ECO:0000256" key="1">
    <source>
        <dbReference type="ARBA" id="ARBA00004123"/>
    </source>
</evidence>
<protein>
    <recommendedName>
        <fullName evidence="5">Transcription factor domain-containing protein</fullName>
    </recommendedName>
</protein>
<keyword evidence="2" id="KW-0539">Nucleus</keyword>
<dbReference type="InterPro" id="IPR050613">
    <property type="entry name" value="Sec_Metabolite_Reg"/>
</dbReference>
<reference evidence="4" key="1">
    <citation type="submission" date="2011-06" db="EMBL/GenBank/DDBJ databases">
        <title>The Genome Sequence of Fusarium oxysporum Fo47.</title>
        <authorList>
            <consortium name="The Broad Institute Genome Sequencing Platform"/>
            <person name="Ma L.-J."/>
            <person name="Gale L.R."/>
            <person name="Schwartz D.C."/>
            <person name="Zhou S."/>
            <person name="Corby-Kistler H."/>
            <person name="Young S.K."/>
            <person name="Zeng Q."/>
            <person name="Gargeya S."/>
            <person name="Fitzgerald M."/>
            <person name="Haas B."/>
            <person name="Abouelleil A."/>
            <person name="Alvarado L."/>
            <person name="Arachchi H.M."/>
            <person name="Berlin A."/>
            <person name="Brown A."/>
            <person name="Chapman S.B."/>
            <person name="Chen Z."/>
            <person name="Dunbar C."/>
            <person name="Freedman E."/>
            <person name="Gearin G."/>
            <person name="Gellesch M."/>
            <person name="Goldberg J."/>
            <person name="Griggs A."/>
            <person name="Gujja S."/>
            <person name="Heiman D."/>
            <person name="Howarth C."/>
            <person name="Larson L."/>
            <person name="Lui A."/>
            <person name="MacDonald P.J.P."/>
            <person name="Mehta T."/>
            <person name="Montmayeur A."/>
            <person name="Murphy C."/>
            <person name="Neiman D."/>
            <person name="Pearson M."/>
            <person name="Priest M."/>
            <person name="Roberts A."/>
            <person name="Saif S."/>
            <person name="Shea T."/>
            <person name="Shenoy N."/>
            <person name="Sisk P."/>
            <person name="Stolte C."/>
            <person name="Sykes S."/>
            <person name="Wortman J."/>
            <person name="Nusbaum C."/>
            <person name="Birren B."/>
        </authorList>
    </citation>
    <scope>NUCLEOTIDE SEQUENCE [LARGE SCALE GENOMIC DNA]</scope>
    <source>
        <strain evidence="4">Fo47</strain>
    </source>
</reference>
<evidence type="ECO:0000313" key="4">
    <source>
        <dbReference type="EMBL" id="EWZ28636.1"/>
    </source>
</evidence>
<feature type="compositionally biased region" description="Polar residues" evidence="3">
    <location>
        <begin position="12"/>
        <end position="21"/>
    </location>
</feature>
<accession>W9J9U0</accession>
<dbReference type="HOGENOM" id="CLU_1310197_0_0_1"/>
<dbReference type="PANTHER" id="PTHR31001">
    <property type="entry name" value="UNCHARACTERIZED TRANSCRIPTIONAL REGULATORY PROTEIN"/>
    <property type="match status" value="1"/>
</dbReference>
<gene>
    <name evidence="4" type="ORF">FOZG_17641</name>
</gene>
<evidence type="ECO:0008006" key="5">
    <source>
        <dbReference type="Google" id="ProtNLM"/>
    </source>
</evidence>
<reference evidence="4" key="2">
    <citation type="submission" date="2012-06" db="EMBL/GenBank/DDBJ databases">
        <title>Annotation of the Genome Sequence of Fusarium oxysporum Fo47.</title>
        <authorList>
            <consortium name="The Broad Institute Genomics Platform"/>
            <person name="Ma L.-J."/>
            <person name="Corby-Kistler H."/>
            <person name="Broz K."/>
            <person name="Gale L.R."/>
            <person name="Jonkers W."/>
            <person name="O'Donnell K."/>
            <person name="Ploetz R."/>
            <person name="Steinberg C."/>
            <person name="Schwartz D.C."/>
            <person name="VanEtten H."/>
            <person name="Zhou S."/>
            <person name="Young S.K."/>
            <person name="Zeng Q."/>
            <person name="Gargeya S."/>
            <person name="Fitzgerald M."/>
            <person name="Abouelleil A."/>
            <person name="Alvarado L."/>
            <person name="Chapman S.B."/>
            <person name="Gainer-Dewar J."/>
            <person name="Goldberg J."/>
            <person name="Griggs A."/>
            <person name="Gujja S."/>
            <person name="Hansen M."/>
            <person name="Howarth C."/>
            <person name="Imamovic A."/>
            <person name="Ireland A."/>
            <person name="Larimer J."/>
            <person name="McCowan C."/>
            <person name="Murphy C."/>
            <person name="Pearson M."/>
            <person name="Poon T.W."/>
            <person name="Priest M."/>
            <person name="Roberts A."/>
            <person name="Saif S."/>
            <person name="Shea T."/>
            <person name="Sykes S."/>
            <person name="Wortman J."/>
            <person name="Nusbaum C."/>
            <person name="Birren B."/>
        </authorList>
    </citation>
    <scope>NUCLEOTIDE SEQUENCE</scope>
    <source>
        <strain evidence="4">Fo47</strain>
    </source>
</reference>
<organism evidence="4">
    <name type="scientific">Fusarium oxysporum Fo47</name>
    <dbReference type="NCBI Taxonomy" id="660027"/>
    <lineage>
        <taxon>Eukaryota</taxon>
        <taxon>Fungi</taxon>
        <taxon>Dikarya</taxon>
        <taxon>Ascomycota</taxon>
        <taxon>Pezizomycotina</taxon>
        <taxon>Sordariomycetes</taxon>
        <taxon>Hypocreomycetidae</taxon>
        <taxon>Hypocreales</taxon>
        <taxon>Nectriaceae</taxon>
        <taxon>Fusarium</taxon>
        <taxon>Fusarium oxysporum species complex</taxon>
    </lineage>
</organism>